<dbReference type="EMBL" id="MU006746">
    <property type="protein sequence ID" value="KAF2622211.1"/>
    <property type="molecule type" value="Genomic_DNA"/>
</dbReference>
<keyword evidence="2" id="KW-1185">Reference proteome</keyword>
<sequence length="57" mass="6598">VKNFAKEITKISVSESWVTRFLNCNCNLLTNQWTSAMAVDCHTADSYDKYKAYFDLL</sequence>
<name>A0ACB6RJY0_9PLEO</name>
<feature type="non-terminal residue" evidence="1">
    <location>
        <position position="57"/>
    </location>
</feature>
<evidence type="ECO:0000313" key="1">
    <source>
        <dbReference type="EMBL" id="KAF2622211.1"/>
    </source>
</evidence>
<feature type="non-terminal residue" evidence="1">
    <location>
        <position position="1"/>
    </location>
</feature>
<evidence type="ECO:0000313" key="2">
    <source>
        <dbReference type="Proteomes" id="UP000799754"/>
    </source>
</evidence>
<accession>A0ACB6RJY0</accession>
<proteinExistence type="predicted"/>
<organism evidence="1 2">
    <name type="scientific">Macroventuria anomochaeta</name>
    <dbReference type="NCBI Taxonomy" id="301207"/>
    <lineage>
        <taxon>Eukaryota</taxon>
        <taxon>Fungi</taxon>
        <taxon>Dikarya</taxon>
        <taxon>Ascomycota</taxon>
        <taxon>Pezizomycotina</taxon>
        <taxon>Dothideomycetes</taxon>
        <taxon>Pleosporomycetidae</taxon>
        <taxon>Pleosporales</taxon>
        <taxon>Pleosporineae</taxon>
        <taxon>Didymellaceae</taxon>
        <taxon>Macroventuria</taxon>
    </lineage>
</organism>
<reference evidence="1" key="1">
    <citation type="journal article" date="2020" name="Stud. Mycol.">
        <title>101 Dothideomycetes genomes: a test case for predicting lifestyles and emergence of pathogens.</title>
        <authorList>
            <person name="Haridas S."/>
            <person name="Albert R."/>
            <person name="Binder M."/>
            <person name="Bloem J."/>
            <person name="Labutti K."/>
            <person name="Salamov A."/>
            <person name="Andreopoulos B."/>
            <person name="Baker S."/>
            <person name="Barry K."/>
            <person name="Bills G."/>
            <person name="Bluhm B."/>
            <person name="Cannon C."/>
            <person name="Castanera R."/>
            <person name="Culley D."/>
            <person name="Daum C."/>
            <person name="Ezra D."/>
            <person name="Gonzalez J."/>
            <person name="Henrissat B."/>
            <person name="Kuo A."/>
            <person name="Liang C."/>
            <person name="Lipzen A."/>
            <person name="Lutzoni F."/>
            <person name="Magnuson J."/>
            <person name="Mondo S."/>
            <person name="Nolan M."/>
            <person name="Ohm R."/>
            <person name="Pangilinan J."/>
            <person name="Park H.-J."/>
            <person name="Ramirez L."/>
            <person name="Alfaro M."/>
            <person name="Sun H."/>
            <person name="Tritt A."/>
            <person name="Yoshinaga Y."/>
            <person name="Zwiers L.-H."/>
            <person name="Turgeon B."/>
            <person name="Goodwin S."/>
            <person name="Spatafora J."/>
            <person name="Crous P."/>
            <person name="Grigoriev I."/>
        </authorList>
    </citation>
    <scope>NUCLEOTIDE SEQUENCE</scope>
    <source>
        <strain evidence="1">CBS 525.71</strain>
    </source>
</reference>
<comment type="caution">
    <text evidence="1">The sequence shown here is derived from an EMBL/GenBank/DDBJ whole genome shotgun (WGS) entry which is preliminary data.</text>
</comment>
<gene>
    <name evidence="1" type="ORF">BU25DRAFT_313295</name>
</gene>
<protein>
    <submittedName>
        <fullName evidence="1">Uncharacterized protein</fullName>
    </submittedName>
</protein>
<dbReference type="Proteomes" id="UP000799754">
    <property type="component" value="Unassembled WGS sequence"/>
</dbReference>